<dbReference type="Gene3D" id="1.20.58.70">
    <property type="match status" value="1"/>
</dbReference>
<comment type="caution">
    <text evidence="4">The sequence shown here is derived from an EMBL/GenBank/DDBJ whole genome shotgun (WGS) entry which is preliminary data.</text>
</comment>
<sequence length="269" mass="31056">MNRTSEFFKYLNQERSTNAIQRHNQPRRQTPFSDLSQDINRRLLHCSETIDTLSSLVRGGNILGQDDVQIQELIVTLNKDLAIIDQKIKEIEKMKSQPQHAEKVAQSLRRNLASVTEDFKSVIQERAEMKEKLAERRKRNIGTSSYSSSYGNSPSFSTVYGGNDDEVEIPMGTTQMLVEQQQERYDMVRNVEQSISEISDMLVRLSQIIASHDYSIDRIDDMANETMNSLEKGQAEIEKYWKRVKSNKCLMLKIFLVLIVFALIFILIV</sequence>
<dbReference type="InterPro" id="IPR000727">
    <property type="entry name" value="T_SNARE_dom"/>
</dbReference>
<dbReference type="PANTHER" id="PTHR19957">
    <property type="entry name" value="SYNTAXIN"/>
    <property type="match status" value="1"/>
</dbReference>
<keyword evidence="2" id="KW-0812">Transmembrane</keyword>
<dbReference type="InterPro" id="IPR045242">
    <property type="entry name" value="Syntaxin"/>
</dbReference>
<dbReference type="PROSITE" id="PS50192">
    <property type="entry name" value="T_SNARE"/>
    <property type="match status" value="1"/>
</dbReference>
<dbReference type="Pfam" id="PF05739">
    <property type="entry name" value="SNARE"/>
    <property type="match status" value="1"/>
</dbReference>
<feature type="transmembrane region" description="Helical" evidence="2">
    <location>
        <begin position="250"/>
        <end position="268"/>
    </location>
</feature>
<organism evidence="4 5">
    <name type="scientific">Tritrichomonas musculus</name>
    <dbReference type="NCBI Taxonomy" id="1915356"/>
    <lineage>
        <taxon>Eukaryota</taxon>
        <taxon>Metamonada</taxon>
        <taxon>Parabasalia</taxon>
        <taxon>Tritrichomonadida</taxon>
        <taxon>Tritrichomonadidae</taxon>
        <taxon>Tritrichomonas</taxon>
    </lineage>
</organism>
<dbReference type="CDD" id="cd15844">
    <property type="entry name" value="SNARE_syntaxin5"/>
    <property type="match status" value="1"/>
</dbReference>
<proteinExistence type="inferred from homology"/>
<evidence type="ECO:0000313" key="4">
    <source>
        <dbReference type="EMBL" id="KAK8882120.1"/>
    </source>
</evidence>
<evidence type="ECO:0000313" key="5">
    <source>
        <dbReference type="Proteomes" id="UP001470230"/>
    </source>
</evidence>
<dbReference type="InterPro" id="IPR010989">
    <property type="entry name" value="SNARE"/>
</dbReference>
<comment type="similarity">
    <text evidence="1">Belongs to the syntaxin family.</text>
</comment>
<name>A0ABR2JTB0_9EUKA</name>
<reference evidence="4 5" key="1">
    <citation type="submission" date="2024-04" db="EMBL/GenBank/DDBJ databases">
        <title>Tritrichomonas musculus Genome.</title>
        <authorList>
            <person name="Alves-Ferreira E."/>
            <person name="Grigg M."/>
            <person name="Lorenzi H."/>
            <person name="Galac M."/>
        </authorList>
    </citation>
    <scope>NUCLEOTIDE SEQUENCE [LARGE SCALE GENOMIC DNA]</scope>
    <source>
        <strain evidence="4 5">EAF2021</strain>
    </source>
</reference>
<dbReference type="Proteomes" id="UP001470230">
    <property type="component" value="Unassembled WGS sequence"/>
</dbReference>
<evidence type="ECO:0000259" key="3">
    <source>
        <dbReference type="PROSITE" id="PS50192"/>
    </source>
</evidence>
<evidence type="ECO:0000256" key="1">
    <source>
        <dbReference type="ARBA" id="ARBA00009063"/>
    </source>
</evidence>
<gene>
    <name evidence="4" type="ORF">M9Y10_044760</name>
</gene>
<dbReference type="EMBL" id="JAPFFF010000009">
    <property type="protein sequence ID" value="KAK8882120.1"/>
    <property type="molecule type" value="Genomic_DNA"/>
</dbReference>
<dbReference type="SUPFAM" id="SSF47661">
    <property type="entry name" value="t-snare proteins"/>
    <property type="match status" value="1"/>
</dbReference>
<keyword evidence="2" id="KW-0472">Membrane</keyword>
<protein>
    <submittedName>
        <fullName evidence="4">Syntaxin-5</fullName>
    </submittedName>
</protein>
<keyword evidence="5" id="KW-1185">Reference proteome</keyword>
<keyword evidence="2" id="KW-1133">Transmembrane helix</keyword>
<evidence type="ECO:0000256" key="2">
    <source>
        <dbReference type="SAM" id="Phobius"/>
    </source>
</evidence>
<accession>A0ABR2JTB0</accession>
<feature type="domain" description="T-SNARE coiled-coil homology" evidence="3">
    <location>
        <begin position="178"/>
        <end position="240"/>
    </location>
</feature>